<dbReference type="RefSeq" id="WP_348392901.1">
    <property type="nucleotide sequence ID" value="NZ_CP134145.1"/>
</dbReference>
<dbReference type="Proteomes" id="UP001258994">
    <property type="component" value="Chromosome"/>
</dbReference>
<name>A0ABY9TYX8_9GAMM</name>
<feature type="transmembrane region" description="Helical" evidence="1">
    <location>
        <begin position="167"/>
        <end position="187"/>
    </location>
</feature>
<proteinExistence type="predicted"/>
<keyword evidence="1" id="KW-0812">Transmembrane</keyword>
<reference evidence="3" key="1">
    <citation type="submission" date="2023-09" db="EMBL/GenBank/DDBJ databases">
        <authorList>
            <person name="Li S."/>
            <person name="Li X."/>
            <person name="Zhang C."/>
            <person name="Zhao Z."/>
        </authorList>
    </citation>
    <scope>NUCLEOTIDE SEQUENCE [LARGE SCALE GENOMIC DNA]</scope>
    <source>
        <strain evidence="3">SQ149</strain>
    </source>
</reference>
<keyword evidence="3" id="KW-1185">Reference proteome</keyword>
<feature type="transmembrane region" description="Helical" evidence="1">
    <location>
        <begin position="12"/>
        <end position="32"/>
    </location>
</feature>
<gene>
    <name evidence="2" type="ORF">RGQ13_07330</name>
</gene>
<keyword evidence="1" id="KW-1133">Transmembrane helix</keyword>
<feature type="transmembrane region" description="Helical" evidence="1">
    <location>
        <begin position="52"/>
        <end position="76"/>
    </location>
</feature>
<evidence type="ECO:0008006" key="4">
    <source>
        <dbReference type="Google" id="ProtNLM"/>
    </source>
</evidence>
<feature type="transmembrane region" description="Helical" evidence="1">
    <location>
        <begin position="88"/>
        <end position="113"/>
    </location>
</feature>
<evidence type="ECO:0000256" key="1">
    <source>
        <dbReference type="SAM" id="Phobius"/>
    </source>
</evidence>
<evidence type="ECO:0000313" key="3">
    <source>
        <dbReference type="Proteomes" id="UP001258994"/>
    </source>
</evidence>
<dbReference type="EMBL" id="CP134145">
    <property type="protein sequence ID" value="WNC73791.1"/>
    <property type="molecule type" value="Genomic_DNA"/>
</dbReference>
<sequence>MNTNSLKLCAWTGPIFVIMFLFGFVALAGFLPPPSPSLNADEIASLYSQNSLMIRSGLVIMMIALALLIPFLAAIAARMRHMNNHSPVLIITFLLSAAATTALLYIIVCAWGVASFRPERLADVTQAFNDFAFIMLIWPVSLIPVSYIALGISILNDNRQQPVFPRWFGFFNFWMALLAYGGALLIFFTHGPFAWNGLIAFWIPAFAFFGWYIVAAIVLIQSVNCEIRNNKIAERN</sequence>
<keyword evidence="1" id="KW-0472">Membrane</keyword>
<accession>A0ABY9TYX8</accession>
<protein>
    <recommendedName>
        <fullName evidence="4">DUF4386 domain-containing protein</fullName>
    </recommendedName>
</protein>
<feature type="transmembrane region" description="Helical" evidence="1">
    <location>
        <begin position="199"/>
        <end position="220"/>
    </location>
</feature>
<evidence type="ECO:0000313" key="2">
    <source>
        <dbReference type="EMBL" id="WNC73791.1"/>
    </source>
</evidence>
<organism evidence="2 3">
    <name type="scientific">Thalassotalea psychrophila</name>
    <dbReference type="NCBI Taxonomy" id="3065647"/>
    <lineage>
        <taxon>Bacteria</taxon>
        <taxon>Pseudomonadati</taxon>
        <taxon>Pseudomonadota</taxon>
        <taxon>Gammaproteobacteria</taxon>
        <taxon>Alteromonadales</taxon>
        <taxon>Colwelliaceae</taxon>
        <taxon>Thalassotalea</taxon>
    </lineage>
</organism>
<feature type="transmembrane region" description="Helical" evidence="1">
    <location>
        <begin position="133"/>
        <end position="155"/>
    </location>
</feature>